<reference evidence="2" key="1">
    <citation type="journal article" date="2021" name="Nat. Commun.">
        <title>Genetic determinants of endophytism in the Arabidopsis root mycobiome.</title>
        <authorList>
            <person name="Mesny F."/>
            <person name="Miyauchi S."/>
            <person name="Thiergart T."/>
            <person name="Pickel B."/>
            <person name="Atanasova L."/>
            <person name="Karlsson M."/>
            <person name="Huettel B."/>
            <person name="Barry K.W."/>
            <person name="Haridas S."/>
            <person name="Chen C."/>
            <person name="Bauer D."/>
            <person name="Andreopoulos W."/>
            <person name="Pangilinan J."/>
            <person name="LaButti K."/>
            <person name="Riley R."/>
            <person name="Lipzen A."/>
            <person name="Clum A."/>
            <person name="Drula E."/>
            <person name="Henrissat B."/>
            <person name="Kohler A."/>
            <person name="Grigoriev I.V."/>
            <person name="Martin F.M."/>
            <person name="Hacquard S."/>
        </authorList>
    </citation>
    <scope>NUCLEOTIDE SEQUENCE</scope>
    <source>
        <strain evidence="2">MPI-CAGE-CH-0230</strain>
    </source>
</reference>
<feature type="compositionally biased region" description="Acidic residues" evidence="1">
    <location>
        <begin position="134"/>
        <end position="145"/>
    </location>
</feature>
<dbReference type="Proteomes" id="UP000756346">
    <property type="component" value="Unassembled WGS sequence"/>
</dbReference>
<sequence>MRACVAVICWTTFIGSGLWVNAIPALGIDFLSPRDAEAGFQLPRVVSFRDGLLSLFSSVQDIPDEDPAATDTVSGGDEGGMEVLGDAHAAFGDEEGGQEIGVTDVMPIFALFSHRLSPAKVVLEQRQDSSGADDNNDDEKDDEDEKKELYLCSNPNFDTTCGGGCMCASVSVTTAPLTYGGKPPCGMCFLFASENNDAGNTSRNAIGMIPVLSTNERHAAALPYELRPGNPQGVSSARAYSGWNCTLFAYVFVSPYQRPSDNRCMG</sequence>
<gene>
    <name evidence="2" type="ORF">B0I36DRAFT_430765</name>
</gene>
<evidence type="ECO:0000256" key="1">
    <source>
        <dbReference type="SAM" id="MobiDB-lite"/>
    </source>
</evidence>
<dbReference type="OrthoDB" id="4761521at2759"/>
<dbReference type="AlphaFoldDB" id="A0A9P8YAB0"/>
<comment type="caution">
    <text evidence="2">The sequence shown here is derived from an EMBL/GenBank/DDBJ whole genome shotgun (WGS) entry which is preliminary data.</text>
</comment>
<protein>
    <submittedName>
        <fullName evidence="2">Uncharacterized protein</fullName>
    </submittedName>
</protein>
<feature type="region of interest" description="Disordered" evidence="1">
    <location>
        <begin position="124"/>
        <end position="145"/>
    </location>
</feature>
<dbReference type="GeneID" id="70192094"/>
<dbReference type="EMBL" id="JAGTJQ010000004">
    <property type="protein sequence ID" value="KAH7033576.1"/>
    <property type="molecule type" value="Genomic_DNA"/>
</dbReference>
<name>A0A9P8YAB0_9PEZI</name>
<proteinExistence type="predicted"/>
<evidence type="ECO:0000313" key="3">
    <source>
        <dbReference type="Proteomes" id="UP000756346"/>
    </source>
</evidence>
<evidence type="ECO:0000313" key="2">
    <source>
        <dbReference type="EMBL" id="KAH7033576.1"/>
    </source>
</evidence>
<accession>A0A9P8YAB0</accession>
<dbReference type="RefSeq" id="XP_046014408.1">
    <property type="nucleotide sequence ID" value="XM_046162548.1"/>
</dbReference>
<keyword evidence="3" id="KW-1185">Reference proteome</keyword>
<organism evidence="2 3">
    <name type="scientific">Microdochium trichocladiopsis</name>
    <dbReference type="NCBI Taxonomy" id="1682393"/>
    <lineage>
        <taxon>Eukaryota</taxon>
        <taxon>Fungi</taxon>
        <taxon>Dikarya</taxon>
        <taxon>Ascomycota</taxon>
        <taxon>Pezizomycotina</taxon>
        <taxon>Sordariomycetes</taxon>
        <taxon>Xylariomycetidae</taxon>
        <taxon>Xylariales</taxon>
        <taxon>Microdochiaceae</taxon>
        <taxon>Microdochium</taxon>
    </lineage>
</organism>